<gene>
    <name evidence="2" type="ORF">RSOLAG1IB_06881</name>
</gene>
<accession>A0A0B7F9G7</accession>
<proteinExistence type="predicted"/>
<dbReference type="Proteomes" id="UP000059188">
    <property type="component" value="Unassembled WGS sequence"/>
</dbReference>
<feature type="region of interest" description="Disordered" evidence="1">
    <location>
        <begin position="76"/>
        <end position="102"/>
    </location>
</feature>
<keyword evidence="3" id="KW-1185">Reference proteome</keyword>
<dbReference type="AlphaFoldDB" id="A0A0B7F9G7"/>
<name>A0A0B7F9G7_THACB</name>
<evidence type="ECO:0000313" key="3">
    <source>
        <dbReference type="Proteomes" id="UP000059188"/>
    </source>
</evidence>
<protein>
    <submittedName>
        <fullName evidence="2">Uncharacterized protein</fullName>
    </submittedName>
</protein>
<feature type="compositionally biased region" description="Basic and acidic residues" evidence="1">
    <location>
        <begin position="79"/>
        <end position="95"/>
    </location>
</feature>
<evidence type="ECO:0000256" key="1">
    <source>
        <dbReference type="SAM" id="MobiDB-lite"/>
    </source>
</evidence>
<organism evidence="2 3">
    <name type="scientific">Thanatephorus cucumeris (strain AG1-IB / isolate 7/3/14)</name>
    <name type="common">Lettuce bottom rot fungus</name>
    <name type="synonym">Rhizoctonia solani</name>
    <dbReference type="NCBI Taxonomy" id="1108050"/>
    <lineage>
        <taxon>Eukaryota</taxon>
        <taxon>Fungi</taxon>
        <taxon>Dikarya</taxon>
        <taxon>Basidiomycota</taxon>
        <taxon>Agaricomycotina</taxon>
        <taxon>Agaricomycetes</taxon>
        <taxon>Cantharellales</taxon>
        <taxon>Ceratobasidiaceae</taxon>
        <taxon>Rhizoctonia</taxon>
        <taxon>Rhizoctonia solani AG-1</taxon>
    </lineage>
</organism>
<evidence type="ECO:0000313" key="2">
    <source>
        <dbReference type="EMBL" id="CEL54170.1"/>
    </source>
</evidence>
<reference evidence="2 3" key="1">
    <citation type="submission" date="2014-11" db="EMBL/GenBank/DDBJ databases">
        <authorList>
            <person name="Wibberg Daniel"/>
        </authorList>
    </citation>
    <scope>NUCLEOTIDE SEQUENCE [LARGE SCALE GENOMIC DNA]</scope>
    <source>
        <strain evidence="2">Rhizoctonia solani AG1-IB 7/3/14</strain>
    </source>
</reference>
<dbReference type="EMBL" id="LN679114">
    <property type="protein sequence ID" value="CEL54170.1"/>
    <property type="molecule type" value="Genomic_DNA"/>
</dbReference>
<sequence length="268" mass="30842">MQRLADIAAKLTKRFVFPASVSLNGSAPKYPFSVYSVFKELDAPEKQLFDAKTSKVPQWVEDMRKDERSFVQVKIGGTDQRDNDGLPDPTKREANYHNASNPTGKHWAPDEFYFFVNIFMPMNMEIYMRQIIFENNSDYIIRKSGTNEVFILCISVKGDSSEFIKELTNISNKFKKLNFLNSNISAKDIQTKLENIIDKYFKLLLSVKAIDQDYCNRGMKKLAEKRGEMIQKIEDNRKDWLDQANKLPADAAKILKDLAAHGDEEDSD</sequence>